<feature type="region of interest" description="Disordered" evidence="1">
    <location>
        <begin position="142"/>
        <end position="164"/>
    </location>
</feature>
<evidence type="ECO:0000313" key="3">
    <source>
        <dbReference type="Proteomes" id="UP000250235"/>
    </source>
</evidence>
<name>A0A2Z7CNU7_9LAMI</name>
<proteinExistence type="predicted"/>
<feature type="compositionally biased region" description="Polar residues" evidence="1">
    <location>
        <begin position="147"/>
        <end position="158"/>
    </location>
</feature>
<accession>A0A2Z7CNU7</accession>
<sequence>MRATKESLVSKVQRLSCEINLNQSAESKSQRLSWLSRLSDDIGFLRTVTQSTNRDSAIFRSQRTQAQYAMHECNDNHIKKCYLNGSHRSSQPAAYTREHSSYSSLKSVALLAHQELNRSFESSNLSRHLTNQLKSELIQPTAYGRETQASHNYTTYDQPVQIKA</sequence>
<dbReference type="Proteomes" id="UP000250235">
    <property type="component" value="Unassembled WGS sequence"/>
</dbReference>
<reference evidence="2 3" key="1">
    <citation type="journal article" date="2015" name="Proc. Natl. Acad. Sci. U.S.A.">
        <title>The resurrection genome of Boea hygrometrica: A blueprint for survival of dehydration.</title>
        <authorList>
            <person name="Xiao L."/>
            <person name="Yang G."/>
            <person name="Zhang L."/>
            <person name="Yang X."/>
            <person name="Zhao S."/>
            <person name="Ji Z."/>
            <person name="Zhou Q."/>
            <person name="Hu M."/>
            <person name="Wang Y."/>
            <person name="Chen M."/>
            <person name="Xu Y."/>
            <person name="Jin H."/>
            <person name="Xiao X."/>
            <person name="Hu G."/>
            <person name="Bao F."/>
            <person name="Hu Y."/>
            <person name="Wan P."/>
            <person name="Li L."/>
            <person name="Deng X."/>
            <person name="Kuang T."/>
            <person name="Xiang C."/>
            <person name="Zhu J.K."/>
            <person name="Oliver M.J."/>
            <person name="He Y."/>
        </authorList>
    </citation>
    <scope>NUCLEOTIDE SEQUENCE [LARGE SCALE GENOMIC DNA]</scope>
    <source>
        <strain evidence="3">cv. XS01</strain>
    </source>
</reference>
<dbReference type="AlphaFoldDB" id="A0A2Z7CNU7"/>
<dbReference type="EMBL" id="KQ995683">
    <property type="protein sequence ID" value="KZV46284.1"/>
    <property type="molecule type" value="Genomic_DNA"/>
</dbReference>
<keyword evidence="3" id="KW-1185">Reference proteome</keyword>
<organism evidence="2 3">
    <name type="scientific">Dorcoceras hygrometricum</name>
    <dbReference type="NCBI Taxonomy" id="472368"/>
    <lineage>
        <taxon>Eukaryota</taxon>
        <taxon>Viridiplantae</taxon>
        <taxon>Streptophyta</taxon>
        <taxon>Embryophyta</taxon>
        <taxon>Tracheophyta</taxon>
        <taxon>Spermatophyta</taxon>
        <taxon>Magnoliopsida</taxon>
        <taxon>eudicotyledons</taxon>
        <taxon>Gunneridae</taxon>
        <taxon>Pentapetalae</taxon>
        <taxon>asterids</taxon>
        <taxon>lamiids</taxon>
        <taxon>Lamiales</taxon>
        <taxon>Gesneriaceae</taxon>
        <taxon>Didymocarpoideae</taxon>
        <taxon>Trichosporeae</taxon>
        <taxon>Loxocarpinae</taxon>
        <taxon>Dorcoceras</taxon>
    </lineage>
</organism>
<protein>
    <submittedName>
        <fullName evidence="2">BTB/POZ domain-containing protein</fullName>
    </submittedName>
</protein>
<evidence type="ECO:0000256" key="1">
    <source>
        <dbReference type="SAM" id="MobiDB-lite"/>
    </source>
</evidence>
<gene>
    <name evidence="2" type="ORF">F511_19609</name>
</gene>
<evidence type="ECO:0000313" key="2">
    <source>
        <dbReference type="EMBL" id="KZV46284.1"/>
    </source>
</evidence>